<evidence type="ECO:0000256" key="1">
    <source>
        <dbReference type="SAM" id="MobiDB-lite"/>
    </source>
</evidence>
<feature type="domain" description="DUF4296" evidence="2">
    <location>
        <begin position="34"/>
        <end position="114"/>
    </location>
</feature>
<evidence type="ECO:0000313" key="4">
    <source>
        <dbReference type="Proteomes" id="UP001597545"/>
    </source>
</evidence>
<gene>
    <name evidence="3" type="ORF">ACFSR5_05500</name>
</gene>
<comment type="caution">
    <text evidence="3">The sequence shown here is derived from an EMBL/GenBank/DDBJ whole genome shotgun (WGS) entry which is preliminary data.</text>
</comment>
<dbReference type="Pfam" id="PF14129">
    <property type="entry name" value="DUF4296"/>
    <property type="match status" value="1"/>
</dbReference>
<dbReference type="Proteomes" id="UP001597545">
    <property type="component" value="Unassembled WGS sequence"/>
</dbReference>
<protein>
    <submittedName>
        <fullName evidence="3">DUF4296 domain-containing protein</fullName>
    </submittedName>
</protein>
<dbReference type="RefSeq" id="WP_380901531.1">
    <property type="nucleotide sequence ID" value="NZ_JBHUEG010000007.1"/>
</dbReference>
<dbReference type="EMBL" id="JBHULR010000003">
    <property type="protein sequence ID" value="MFD2547101.1"/>
    <property type="molecule type" value="Genomic_DNA"/>
</dbReference>
<reference evidence="4" key="1">
    <citation type="journal article" date="2019" name="Int. J. Syst. Evol. Microbiol.">
        <title>The Global Catalogue of Microorganisms (GCM) 10K type strain sequencing project: providing services to taxonomists for standard genome sequencing and annotation.</title>
        <authorList>
            <consortium name="The Broad Institute Genomics Platform"/>
            <consortium name="The Broad Institute Genome Sequencing Center for Infectious Disease"/>
            <person name="Wu L."/>
            <person name="Ma J."/>
        </authorList>
    </citation>
    <scope>NUCLEOTIDE SEQUENCE [LARGE SCALE GENOMIC DNA]</scope>
    <source>
        <strain evidence="4">KCTC 42662</strain>
    </source>
</reference>
<sequence length="236" mass="27182">MPFCKFVQTYKMQRLLLVILSSFFLWIGCKKSTPKGILPQKVMVDLLTEVHLVDGYLNNLPVDSTRRIIGSLYGELFDKYKIDSTVFKQNVAYYLGDPVSSKELYAAVTKKLTDYDREFRVADSVQNARISDSIRIVQHYTKLREDARRLILDVHVDTIPLSHRTYRTDFMDRAGLTVNVYEPQATSTAIPTVQQQQQQQPAPTENKELKPATIPQRIPRPELKPKPLKEVQADRL</sequence>
<evidence type="ECO:0000313" key="3">
    <source>
        <dbReference type="EMBL" id="MFD2547101.1"/>
    </source>
</evidence>
<dbReference type="InterPro" id="IPR025381">
    <property type="entry name" value="DUF4296"/>
</dbReference>
<keyword evidence="4" id="KW-1185">Reference proteome</keyword>
<accession>A0ABW5KHS8</accession>
<proteinExistence type="predicted"/>
<feature type="compositionally biased region" description="Basic and acidic residues" evidence="1">
    <location>
        <begin position="219"/>
        <end position="236"/>
    </location>
</feature>
<organism evidence="3 4">
    <name type="scientific">Sphingobacterium suaedae</name>
    <dbReference type="NCBI Taxonomy" id="1686402"/>
    <lineage>
        <taxon>Bacteria</taxon>
        <taxon>Pseudomonadati</taxon>
        <taxon>Bacteroidota</taxon>
        <taxon>Sphingobacteriia</taxon>
        <taxon>Sphingobacteriales</taxon>
        <taxon>Sphingobacteriaceae</taxon>
        <taxon>Sphingobacterium</taxon>
    </lineage>
</organism>
<dbReference type="PROSITE" id="PS51257">
    <property type="entry name" value="PROKAR_LIPOPROTEIN"/>
    <property type="match status" value="1"/>
</dbReference>
<feature type="region of interest" description="Disordered" evidence="1">
    <location>
        <begin position="188"/>
        <end position="236"/>
    </location>
</feature>
<name>A0ABW5KHS8_9SPHI</name>
<evidence type="ECO:0000259" key="2">
    <source>
        <dbReference type="Pfam" id="PF14129"/>
    </source>
</evidence>